<dbReference type="EMBL" id="CP159837">
    <property type="protein sequence ID" value="XCM39632.1"/>
    <property type="molecule type" value="Genomic_DNA"/>
</dbReference>
<gene>
    <name evidence="1" type="ORF">ABWT76_002576</name>
</gene>
<evidence type="ECO:0008006" key="2">
    <source>
        <dbReference type="Google" id="ProtNLM"/>
    </source>
</evidence>
<proteinExistence type="predicted"/>
<reference evidence="1" key="1">
    <citation type="submission" date="2024-07" db="EMBL/GenBank/DDBJ databases">
        <authorList>
            <person name="Kim Y.J."/>
            <person name="Jeong J.Y."/>
        </authorList>
    </citation>
    <scope>NUCLEOTIDE SEQUENCE</scope>
    <source>
        <strain evidence="1">GIHE-MW2</strain>
    </source>
</reference>
<organism evidence="1">
    <name type="scientific">Planktothricoides raciborskii GIHE-MW2</name>
    <dbReference type="NCBI Taxonomy" id="2792601"/>
    <lineage>
        <taxon>Bacteria</taxon>
        <taxon>Bacillati</taxon>
        <taxon>Cyanobacteriota</taxon>
        <taxon>Cyanophyceae</taxon>
        <taxon>Oscillatoriophycideae</taxon>
        <taxon>Oscillatoriales</taxon>
        <taxon>Oscillatoriaceae</taxon>
        <taxon>Planktothricoides</taxon>
    </lineage>
</organism>
<sequence length="47" mass="5433">MSNITNKKQPSFVKIVYSKLKKYGKTELVPMELYSDGSVKRSLSYMD</sequence>
<evidence type="ECO:0000313" key="1">
    <source>
        <dbReference type="EMBL" id="XCM39632.1"/>
    </source>
</evidence>
<accession>A0AAU8JK29</accession>
<name>A0AAU8JK29_9CYAN</name>
<dbReference type="AlphaFoldDB" id="A0AAU8JK29"/>
<protein>
    <recommendedName>
        <fullName evidence="2">Transposase</fullName>
    </recommendedName>
</protein>
<dbReference type="RefSeq" id="WP_190880033.1">
    <property type="nucleotide sequence ID" value="NZ_CP159837.1"/>
</dbReference>